<feature type="region of interest" description="Disordered" evidence="17">
    <location>
        <begin position="112"/>
        <end position="152"/>
    </location>
</feature>
<dbReference type="InParanoid" id="A0A6P7YEX7"/>
<feature type="region of interest" description="Disordered" evidence="17">
    <location>
        <begin position="1367"/>
        <end position="1423"/>
    </location>
</feature>
<keyword evidence="14 16" id="KW-0333">Golgi apparatus</keyword>
<dbReference type="GO" id="GO:0007029">
    <property type="term" value="P:endoplasmic reticulum organization"/>
    <property type="evidence" value="ECO:0007669"/>
    <property type="project" value="UniProtKB-ARBA"/>
</dbReference>
<dbReference type="OrthoDB" id="8918678at2759"/>
<evidence type="ECO:0000256" key="5">
    <source>
        <dbReference type="ARBA" id="ARBA00004556"/>
    </source>
</evidence>
<proteinExistence type="inferred from homology"/>
<feature type="compositionally biased region" description="Polar residues" evidence="17">
    <location>
        <begin position="1154"/>
        <end position="1175"/>
    </location>
</feature>
<feature type="compositionally biased region" description="Low complexity" evidence="17">
    <location>
        <begin position="2120"/>
        <end position="2129"/>
    </location>
</feature>
<keyword evidence="13 16" id="KW-0653">Protein transport</keyword>
<evidence type="ECO:0000256" key="15">
    <source>
        <dbReference type="ARBA" id="ARBA00023136"/>
    </source>
</evidence>
<feature type="compositionally biased region" description="Pro residues" evidence="17">
    <location>
        <begin position="1"/>
        <end position="20"/>
    </location>
</feature>
<keyword evidence="10 16" id="KW-0256">Endoplasmic reticulum</keyword>
<evidence type="ECO:0000256" key="6">
    <source>
        <dbReference type="ARBA" id="ARBA00005927"/>
    </source>
</evidence>
<evidence type="ECO:0000256" key="14">
    <source>
        <dbReference type="ARBA" id="ARBA00023034"/>
    </source>
</evidence>
<evidence type="ECO:0000256" key="9">
    <source>
        <dbReference type="ARBA" id="ARBA00022553"/>
    </source>
</evidence>
<keyword evidence="8" id="KW-0963">Cytoplasm</keyword>
<feature type="region of interest" description="Disordered" evidence="17">
    <location>
        <begin position="583"/>
        <end position="625"/>
    </location>
</feature>
<comment type="subcellular location">
    <subcellularLocation>
        <location evidence="3">Cytoplasm</location>
        <location evidence="3">Cytosol</location>
    </subcellularLocation>
    <subcellularLocation>
        <location evidence="5">Cytoplasm</location>
        <location evidence="5">Perinuclear region</location>
    </subcellularLocation>
    <subcellularLocation>
        <location evidence="2">Endoplasmic reticulum membrane</location>
        <topology evidence="2">Peripheral membrane protein</topology>
    </subcellularLocation>
    <subcellularLocation>
        <location evidence="1">Golgi apparatus membrane</location>
        <topology evidence="1">Peripheral membrane protein</topology>
    </subcellularLocation>
    <subcellularLocation>
        <location evidence="4">Microsome membrane</location>
    </subcellularLocation>
</comment>
<feature type="region of interest" description="Disordered" evidence="17">
    <location>
        <begin position="511"/>
        <end position="561"/>
    </location>
</feature>
<feature type="compositionally biased region" description="Low complexity" evidence="17">
    <location>
        <begin position="2365"/>
        <end position="2381"/>
    </location>
</feature>
<keyword evidence="15 16" id="KW-0472">Membrane</keyword>
<dbReference type="Pfam" id="PF12931">
    <property type="entry name" value="TPR_Sec16"/>
    <property type="match status" value="1"/>
</dbReference>
<dbReference type="FunFam" id="1.25.40.1030:FF:000002">
    <property type="entry name" value="Protein transport protein sec16"/>
    <property type="match status" value="1"/>
</dbReference>
<reference evidence="21" key="1">
    <citation type="submission" date="2025-08" db="UniProtKB">
        <authorList>
            <consortium name="RefSeq"/>
        </authorList>
    </citation>
    <scope>IDENTIFICATION</scope>
</reference>
<dbReference type="Pfam" id="PF12932">
    <property type="entry name" value="Sec16"/>
    <property type="match status" value="1"/>
</dbReference>
<gene>
    <name evidence="21" type="primary">SEC16A</name>
</gene>
<feature type="domain" description="Sec16 central conserved" evidence="19">
    <location>
        <begin position="1496"/>
        <end position="1594"/>
    </location>
</feature>
<feature type="compositionally biased region" description="Polar residues" evidence="17">
    <location>
        <begin position="2140"/>
        <end position="2158"/>
    </location>
</feature>
<dbReference type="FunCoup" id="A0A6P7YEX7">
    <property type="interactions" value="3184"/>
</dbReference>
<dbReference type="InterPro" id="IPR024298">
    <property type="entry name" value="Sec16_Sec23-bd"/>
</dbReference>
<dbReference type="GO" id="GO:0070971">
    <property type="term" value="C:endoplasmic reticulum exit site"/>
    <property type="evidence" value="ECO:0007669"/>
    <property type="project" value="UniProtKB-ARBA"/>
</dbReference>
<evidence type="ECO:0000256" key="11">
    <source>
        <dbReference type="ARBA" id="ARBA00022848"/>
    </source>
</evidence>
<evidence type="ECO:0000256" key="13">
    <source>
        <dbReference type="ARBA" id="ARBA00022927"/>
    </source>
</evidence>
<dbReference type="PANTHER" id="PTHR13402">
    <property type="entry name" value="RGPR-RELATED"/>
    <property type="match status" value="1"/>
</dbReference>
<feature type="region of interest" description="Disordered" evidence="17">
    <location>
        <begin position="1075"/>
        <end position="1126"/>
    </location>
</feature>
<dbReference type="CTD" id="9919"/>
<organism evidence="20 21">
    <name type="scientific">Microcaecilia unicolor</name>
    <dbReference type="NCBI Taxonomy" id="1415580"/>
    <lineage>
        <taxon>Eukaryota</taxon>
        <taxon>Metazoa</taxon>
        <taxon>Chordata</taxon>
        <taxon>Craniata</taxon>
        <taxon>Vertebrata</taxon>
        <taxon>Euteleostomi</taxon>
        <taxon>Amphibia</taxon>
        <taxon>Gymnophiona</taxon>
        <taxon>Siphonopidae</taxon>
        <taxon>Microcaecilia</taxon>
    </lineage>
</organism>
<dbReference type="GeneID" id="115473033"/>
<evidence type="ECO:0000256" key="4">
    <source>
        <dbReference type="ARBA" id="ARBA00004524"/>
    </source>
</evidence>
<evidence type="ECO:0000313" key="21">
    <source>
        <dbReference type="RefSeq" id="XP_030063496.1"/>
    </source>
</evidence>
<feature type="region of interest" description="Disordered" evidence="17">
    <location>
        <begin position="1"/>
        <end position="80"/>
    </location>
</feature>
<keyword evidence="7 16" id="KW-0813">Transport</keyword>
<dbReference type="GO" id="GO:0070973">
    <property type="term" value="P:protein localization to endoplasmic reticulum exit site"/>
    <property type="evidence" value="ECO:0007669"/>
    <property type="project" value="TreeGrafter"/>
</dbReference>
<dbReference type="GO" id="GO:0016192">
    <property type="term" value="P:vesicle-mediated transport"/>
    <property type="evidence" value="ECO:0007669"/>
    <property type="project" value="UniProtKB-KW"/>
</dbReference>
<feature type="region of interest" description="Disordered" evidence="17">
    <location>
        <begin position="2343"/>
        <end position="2436"/>
    </location>
</feature>
<feature type="compositionally biased region" description="Polar residues" evidence="17">
    <location>
        <begin position="331"/>
        <end position="343"/>
    </location>
</feature>
<dbReference type="CDD" id="cd09233">
    <property type="entry name" value="ACE1-Sec16-like"/>
    <property type="match status" value="1"/>
</dbReference>
<dbReference type="InterPro" id="IPR024340">
    <property type="entry name" value="Sec16_CCD"/>
</dbReference>
<dbReference type="Proteomes" id="UP000515156">
    <property type="component" value="Chromosome 6"/>
</dbReference>
<comment type="similarity">
    <text evidence="6 16">Belongs to the SEC16 family.</text>
</comment>
<accession>A0A6P7YEX7</accession>
<protein>
    <recommendedName>
        <fullName evidence="16">Protein transport protein sec16</fullName>
    </recommendedName>
</protein>
<feature type="region of interest" description="Disordered" evidence="17">
    <location>
        <begin position="805"/>
        <end position="850"/>
    </location>
</feature>
<feature type="compositionally biased region" description="Polar residues" evidence="17">
    <location>
        <begin position="595"/>
        <end position="606"/>
    </location>
</feature>
<evidence type="ECO:0000256" key="7">
    <source>
        <dbReference type="ARBA" id="ARBA00022448"/>
    </source>
</evidence>
<dbReference type="GO" id="GO:0000139">
    <property type="term" value="C:Golgi membrane"/>
    <property type="evidence" value="ECO:0007669"/>
    <property type="project" value="UniProtKB-SubCell"/>
</dbReference>
<evidence type="ECO:0000256" key="3">
    <source>
        <dbReference type="ARBA" id="ARBA00004514"/>
    </source>
</evidence>
<evidence type="ECO:0000256" key="1">
    <source>
        <dbReference type="ARBA" id="ARBA00004395"/>
    </source>
</evidence>
<evidence type="ECO:0000256" key="16">
    <source>
        <dbReference type="RuleBase" id="RU364101"/>
    </source>
</evidence>
<keyword evidence="9" id="KW-0597">Phosphoprotein</keyword>
<feature type="compositionally biased region" description="Polar residues" evidence="17">
    <location>
        <begin position="539"/>
        <end position="558"/>
    </location>
</feature>
<feature type="domain" description="Sec16 Sec23-binding" evidence="18">
    <location>
        <begin position="1665"/>
        <end position="1899"/>
    </location>
</feature>
<dbReference type="GO" id="GO:0051668">
    <property type="term" value="P:localization within membrane"/>
    <property type="evidence" value="ECO:0007669"/>
    <property type="project" value="UniProtKB-ARBA"/>
</dbReference>
<dbReference type="RefSeq" id="XP_030063496.1">
    <property type="nucleotide sequence ID" value="XM_030207636.1"/>
</dbReference>
<feature type="region of interest" description="Disordered" evidence="17">
    <location>
        <begin position="1140"/>
        <end position="1198"/>
    </location>
</feature>
<dbReference type="KEGG" id="muo:115473033"/>
<feature type="region of interest" description="Disordered" evidence="17">
    <location>
        <begin position="1259"/>
        <end position="1286"/>
    </location>
</feature>
<feature type="region of interest" description="Disordered" evidence="17">
    <location>
        <begin position="2114"/>
        <end position="2193"/>
    </location>
</feature>
<feature type="compositionally biased region" description="Polar residues" evidence="17">
    <location>
        <begin position="2408"/>
        <end position="2419"/>
    </location>
</feature>
<feature type="compositionally biased region" description="Low complexity" evidence="17">
    <location>
        <begin position="2250"/>
        <end position="2265"/>
    </location>
</feature>
<evidence type="ECO:0000259" key="19">
    <source>
        <dbReference type="Pfam" id="PF12932"/>
    </source>
</evidence>
<feature type="compositionally biased region" description="Polar residues" evidence="17">
    <location>
        <begin position="2344"/>
        <end position="2364"/>
    </location>
</feature>
<evidence type="ECO:0000313" key="20">
    <source>
        <dbReference type="Proteomes" id="UP000515156"/>
    </source>
</evidence>
<comment type="function">
    <text evidence="16">Plays a role in the organization of the endoplasmic reticulum exit sites (ERES), also known as transitional endoplasmic reticulum (tER). Required for secretory cargo traffic from the endoplasmic reticulum to the Golgi apparatus.</text>
</comment>
<feature type="region of interest" description="Disordered" evidence="17">
    <location>
        <begin position="165"/>
        <end position="208"/>
    </location>
</feature>
<comment type="subunit">
    <text evidence="16">SEC16A and SEC16B are each present in multiple copies in a heteromeric complex.</text>
</comment>
<evidence type="ECO:0000259" key="18">
    <source>
        <dbReference type="Pfam" id="PF12931"/>
    </source>
</evidence>
<name>A0A6P7YEX7_9AMPH</name>
<dbReference type="GO" id="GO:0048471">
    <property type="term" value="C:perinuclear region of cytoplasm"/>
    <property type="evidence" value="ECO:0007669"/>
    <property type="project" value="UniProtKB-SubCell"/>
</dbReference>
<dbReference type="GO" id="GO:0005789">
    <property type="term" value="C:endoplasmic reticulum membrane"/>
    <property type="evidence" value="ECO:0007669"/>
    <property type="project" value="UniProtKB-SubCell"/>
</dbReference>
<feature type="region of interest" description="Disordered" evidence="17">
    <location>
        <begin position="315"/>
        <end position="343"/>
    </location>
</feature>
<sequence length="2436" mass="265190">MQPPPQTVPPGAGGPPPMGMPPSTYWRSSPFSKRPNVPASVQPVTDPFAFGKKTAQSTPLNPSKGNLVSPGPVHQPTIVHSHHAGDYSQGVRISQPGAAMQHGTHLNTYSNVLAPSASPAHSTSSSTVISQVTNPEHHDPSGPPHYIMGHPNAHFQDGVFIQNRSQSSQDLTRDRKDISSVAPTTSSSLIQPSSQWRPIQGGSQPSAQNYLPFTGHSSLNTNYGVHHTSPPSLYTASSPVPVQSQIPYVQTQHQQIQQNMTAASLPIGSSENRLNVSQSNSSQFNNSFQPANMFHQNTGLINPWFSQPHQEQFYPQPYVSEPSLPNPDPLTENTLQDGSEATSNRILTDTGTVSVFFKTDEAENKEILSLDRHADSRNFGHDSLEQIPGLVNPPPGDAHQTSANVVSQTPVSINSTSETAQKGAEVQQYFPQTESSQHDAQAVRSFDDYSVGDKTVIDDRSSAGPQYDNVENIECVQNQEVLPSESLKVNSVSSNINPDLLRYGLSGQSLSQSSMASHGEGGPNLESPDSVPHPIRPDSVSSNYSNISHRSASSSTRPQEVGGTFIQQESGKLDEDFSTGFFKQIDSSPLGADSCEQNSTKNSYRDMSQPPTPSPPKPTGIFQTSANSSFEPVRSYGVGIKPAEVDQAKMVEEVRGNQIVQKNTKANSDIPAASPGNLEQPPDNLETISVPLVHPFGHTAIGDPSNLLQPVKGPSTENVSTLLNKRPSSRAHGANKKCESPATTLWAQNELPVFGGNVLLAPAAPPVLVTPKPRTAEVIQPPEDGLLGQESSKMGSFLVLSSDGHVSSENLENPPKMGDDEPLHSQASSGYASLLSSPPTESLQNPPVLITQPNQSYSLAQPINFSLSLPNQLNPNQNNQSVKDPGVVERPVPACLAPHVSNTAGESGHLSVMPAGCTPPSLPTNVPTANAASNNALTSETTFSSTSSLVHPMPHQLPLNLVTESQKNFPPEFAGKAMVPGTDPSADNAGVMLVPPLNTSLLNKSSTSYSIGQEETAGALDFTTSRAPTNHSGAINFMQGCKQSHAGSLVVPHQTNAQISQEGAETSDKQPFYRQVTKDTQQQAVSKKVQEGPQSSQQPMALASQLPTTTQLPGPPAYQKTSGSVPATATQQLGTQVPGAVQAPLPPVEPAQPSGEQTLSSSGPAASANLSVMQQDEQRFPPSQAPQHTPGPQVDPSTYYYYRHPYGAYLPPYPQSYPQPDPRAAQLYYQEDAYGAYDPRYQHYNSSSAYVDPGKYRYNEQERPSSRSSQCSDRPPSRQEYLDYSNPKSGWSSHSDYYADYYYSGQYDYGDPTRWDRYPAAYDPRYRDHRSYDRRYWYETDHDAYQRLYATRREGYDSHWQYDPRFAGSFDDENEPRRDPYGDECDRRSIHSEHSVHSLPSSRSVHSRRSSFSSRSQQSQVYKGQQDLTANTYGGSAQIASLHNDYSYGLYSGSFDNQHTNANYQYGYPAQSGWQPVDQVPSRPLTPEKFSVPHVCARFGPGGYFIKIIPNLPSEGQPALVEIHNMETMLEHIPEQEEMRAFPGPLTKDETHKVDVINFAQNKAASCFRNENLIDKESASLLWELIVLLCRQNGTVVGTDIAELLLRDHKTVWLPGKSPNEANLIDFNNEAVEQVEEESGASQLSFLTDTTNSIASDEKEIERFRELLLYGRKKDALESAMKHGLWGHALLLSSKMDSRTHARVMTRFANSLPINDPLQTVYQLMSGRMPAASTCCGDEKWGDWRPHLAMVLSNLTSNMDVETRTMVTMGDTLVSKGLLEAAHFCYLMAQIGFGVYTKKTTKLVLIGSNHSLPFLKFASNEAIQRTEAYEYAQSLGTQPCSLPNFQVFKFIYACRLAEMGLAAQAFHYCEVISKTIIKHPSYYSSVLISQLMQVASQLRFFDPQLKEKPEEELFIQPDWLVHLQHLDAHIKQGTIVYNSDRTTPQQYACSTPSSELDHISQSDSTGAAQEVNFGTDNPLMATLIPNTVQPVQGIQLALPDPQPILGGPHPGLQDSINSVSSYPMAPPLTLVPAPGFGAPMPNSGSAVPYGTEPTHLYSGPAAPPVPPSTKAHECVPQQQWNPEPVLQRRISQESPTKKTFHDQGTDFYEIMGKMQAPAPRSRTTSQSSTPMGYGRRSRTTSESSNHSVGSGRRNSAAKQPSPPPPPIPEVPRSTRQASSKELKAGTSHGKSSRSWFPLKIGWLMGKGKNEAHLPDDTNRSIVWDEKKQRWVNLDEPEEENKPLPPPPPGMLKGPQTTPAGTGAPPNSSVNMFSIRAAGSRGRYVDVLNPTGNRSNSSVPLPTDLFAPLAPMPIPTNLFVPSADEVQPAEGGDAKQTLAAEQTIADPSTESQLPSASENPAMNVNGSGELSRSSSMSSLSREVSQHFPQAPMNATPPEGPPSGTVPFYNPSQFAQPSATAGASRIGRFGQRKYPSLK</sequence>
<evidence type="ECO:0000256" key="2">
    <source>
        <dbReference type="ARBA" id="ARBA00004406"/>
    </source>
</evidence>
<keyword evidence="20" id="KW-1185">Reference proteome</keyword>
<feature type="compositionally biased region" description="Polar residues" evidence="17">
    <location>
        <begin position="825"/>
        <end position="850"/>
    </location>
</feature>
<dbReference type="Gene3D" id="1.25.40.1030">
    <property type="match status" value="1"/>
</dbReference>
<feature type="region of interest" description="Disordered" evidence="17">
    <location>
        <begin position="2232"/>
        <end position="2270"/>
    </location>
</feature>
<dbReference type="GO" id="GO:0007030">
    <property type="term" value="P:Golgi organization"/>
    <property type="evidence" value="ECO:0007669"/>
    <property type="project" value="TreeGrafter"/>
</dbReference>
<keyword evidence="11" id="KW-0492">Microsome</keyword>
<dbReference type="GO" id="GO:0012507">
    <property type="term" value="C:ER to Golgi transport vesicle membrane"/>
    <property type="evidence" value="ECO:0007669"/>
    <property type="project" value="TreeGrafter"/>
</dbReference>
<evidence type="ECO:0000256" key="12">
    <source>
        <dbReference type="ARBA" id="ARBA00022892"/>
    </source>
</evidence>
<dbReference type="GO" id="GO:0015031">
    <property type="term" value="P:protein transport"/>
    <property type="evidence" value="ECO:0007669"/>
    <property type="project" value="UniProtKB-KW"/>
</dbReference>
<evidence type="ECO:0000256" key="10">
    <source>
        <dbReference type="ARBA" id="ARBA00022824"/>
    </source>
</evidence>
<feature type="compositionally biased region" description="Basic and acidic residues" evidence="17">
    <location>
        <begin position="1375"/>
        <end position="1396"/>
    </location>
</feature>
<feature type="compositionally biased region" description="Pro residues" evidence="17">
    <location>
        <begin position="2160"/>
        <end position="2169"/>
    </location>
</feature>
<evidence type="ECO:0000256" key="8">
    <source>
        <dbReference type="ARBA" id="ARBA00022490"/>
    </source>
</evidence>
<dbReference type="PANTHER" id="PTHR13402:SF13">
    <property type="entry name" value="PROTEIN TRANSPORT PROTEIN SEC16A"/>
    <property type="match status" value="1"/>
</dbReference>
<feature type="compositionally biased region" description="Polar residues" evidence="17">
    <location>
        <begin position="54"/>
        <end position="66"/>
    </location>
</feature>
<feature type="compositionally biased region" description="Low complexity" evidence="17">
    <location>
        <begin position="1397"/>
        <end position="1421"/>
    </location>
</feature>
<feature type="region of interest" description="Disordered" evidence="17">
    <location>
        <begin position="662"/>
        <end position="681"/>
    </location>
</feature>
<dbReference type="GO" id="GO:0005829">
    <property type="term" value="C:cytosol"/>
    <property type="evidence" value="ECO:0007669"/>
    <property type="project" value="UniProtKB-SubCell"/>
</dbReference>
<keyword evidence="12 16" id="KW-0931">ER-Golgi transport</keyword>
<feature type="compositionally biased region" description="Low complexity" evidence="17">
    <location>
        <begin position="114"/>
        <end position="127"/>
    </location>
</feature>
<feature type="compositionally biased region" description="Polar residues" evidence="17">
    <location>
        <begin position="181"/>
        <end position="208"/>
    </location>
</feature>
<evidence type="ECO:0000256" key="17">
    <source>
        <dbReference type="SAM" id="MobiDB-lite"/>
    </source>
</evidence>